<proteinExistence type="predicted"/>
<sequence length="115" mass="13594">MASEAPSWGEYQWGFEGIGSMKDEDKKVVWQVRHQETQAWGIQSHNMVMVEARNDGPRWGDARRIGYGVEKQWRNDLLGIGWSKRWSELRRSNWMVQLRKKVRVINKDEDGEEGF</sequence>
<organism evidence="1 2">
    <name type="scientific">Gossypium davidsonii</name>
    <name type="common">Davidson's cotton</name>
    <name type="synonym">Gossypium klotzschianum subsp. davidsonii</name>
    <dbReference type="NCBI Taxonomy" id="34287"/>
    <lineage>
        <taxon>Eukaryota</taxon>
        <taxon>Viridiplantae</taxon>
        <taxon>Streptophyta</taxon>
        <taxon>Embryophyta</taxon>
        <taxon>Tracheophyta</taxon>
        <taxon>Spermatophyta</taxon>
        <taxon>Magnoliopsida</taxon>
        <taxon>eudicotyledons</taxon>
        <taxon>Gunneridae</taxon>
        <taxon>Pentapetalae</taxon>
        <taxon>rosids</taxon>
        <taxon>malvids</taxon>
        <taxon>Malvales</taxon>
        <taxon>Malvaceae</taxon>
        <taxon>Malvoideae</taxon>
        <taxon>Gossypium</taxon>
    </lineage>
</organism>
<reference evidence="1 2" key="1">
    <citation type="journal article" date="2019" name="Genome Biol. Evol.">
        <title>Insights into the evolution of the New World diploid cottons (Gossypium, subgenus Houzingenia) based on genome sequencing.</title>
        <authorList>
            <person name="Grover C.E."/>
            <person name="Arick M.A. 2nd"/>
            <person name="Thrash A."/>
            <person name="Conover J.L."/>
            <person name="Sanders W.S."/>
            <person name="Peterson D.G."/>
            <person name="Frelichowski J.E."/>
            <person name="Scheffler J.A."/>
            <person name="Scheffler B.E."/>
            <person name="Wendel J.F."/>
        </authorList>
    </citation>
    <scope>NUCLEOTIDE SEQUENCE [LARGE SCALE GENOMIC DNA]</scope>
    <source>
        <strain evidence="1">27</strain>
        <tissue evidence="1">Leaf</tissue>
    </source>
</reference>
<comment type="caution">
    <text evidence="1">The sequence shown here is derived from an EMBL/GenBank/DDBJ whole genome shotgun (WGS) entry which is preliminary data.</text>
</comment>
<keyword evidence="2" id="KW-1185">Reference proteome</keyword>
<protein>
    <submittedName>
        <fullName evidence="1">Uncharacterized protein</fullName>
    </submittedName>
</protein>
<accession>A0A7J8RUD6</accession>
<gene>
    <name evidence="1" type="ORF">Godav_026868</name>
</gene>
<dbReference type="EMBL" id="JABFAC010000007">
    <property type="protein sequence ID" value="MBA0617419.1"/>
    <property type="molecule type" value="Genomic_DNA"/>
</dbReference>
<dbReference type="AlphaFoldDB" id="A0A7J8RUD6"/>
<evidence type="ECO:0000313" key="2">
    <source>
        <dbReference type="Proteomes" id="UP000593561"/>
    </source>
</evidence>
<dbReference type="Proteomes" id="UP000593561">
    <property type="component" value="Unassembled WGS sequence"/>
</dbReference>
<evidence type="ECO:0000313" key="1">
    <source>
        <dbReference type="EMBL" id="MBA0617419.1"/>
    </source>
</evidence>
<name>A0A7J8RUD6_GOSDV</name>